<gene>
    <name evidence="1" type="ORF">BS47DRAFT_1399175</name>
</gene>
<keyword evidence="2" id="KW-1185">Reference proteome</keyword>
<evidence type="ECO:0000313" key="1">
    <source>
        <dbReference type="EMBL" id="KAF9506824.1"/>
    </source>
</evidence>
<protein>
    <submittedName>
        <fullName evidence="1">Uncharacterized protein</fullName>
    </submittedName>
</protein>
<comment type="caution">
    <text evidence="1">The sequence shown here is derived from an EMBL/GenBank/DDBJ whole genome shotgun (WGS) entry which is preliminary data.</text>
</comment>
<dbReference type="EMBL" id="MU129098">
    <property type="protein sequence ID" value="KAF9506824.1"/>
    <property type="molecule type" value="Genomic_DNA"/>
</dbReference>
<evidence type="ECO:0000313" key="2">
    <source>
        <dbReference type="Proteomes" id="UP000886523"/>
    </source>
</evidence>
<sequence length="215" mass="24545">MLVGQQTGSEYHLVVTAQSLLDAVFVNPLDGQIVYLTRTIQSFTTLYRLDESTGSFSQLFTIDWSEEDKGGNPLVTDFAAWDETSPRHYHASRTKRSWDKFRLSHSSAIYIVRNPFRSSVTVHHRSHSIFSSLFRCRAAPRITLDLHLPTSPSYTSGSLASVSGDDHFLLTVLLVITKPLEWKCLRAQSTTSVLDMERLCALQKFLMKRFDRKRE</sequence>
<accession>A0A9P6AJ78</accession>
<name>A0A9P6AJ78_9AGAM</name>
<dbReference type="Proteomes" id="UP000886523">
    <property type="component" value="Unassembled WGS sequence"/>
</dbReference>
<organism evidence="1 2">
    <name type="scientific">Hydnum rufescens UP504</name>
    <dbReference type="NCBI Taxonomy" id="1448309"/>
    <lineage>
        <taxon>Eukaryota</taxon>
        <taxon>Fungi</taxon>
        <taxon>Dikarya</taxon>
        <taxon>Basidiomycota</taxon>
        <taxon>Agaricomycotina</taxon>
        <taxon>Agaricomycetes</taxon>
        <taxon>Cantharellales</taxon>
        <taxon>Hydnaceae</taxon>
        <taxon>Hydnum</taxon>
    </lineage>
</organism>
<proteinExistence type="predicted"/>
<reference evidence="1" key="1">
    <citation type="journal article" date="2020" name="Nat. Commun.">
        <title>Large-scale genome sequencing of mycorrhizal fungi provides insights into the early evolution of symbiotic traits.</title>
        <authorList>
            <person name="Miyauchi S."/>
            <person name="Kiss E."/>
            <person name="Kuo A."/>
            <person name="Drula E."/>
            <person name="Kohler A."/>
            <person name="Sanchez-Garcia M."/>
            <person name="Morin E."/>
            <person name="Andreopoulos B."/>
            <person name="Barry K.W."/>
            <person name="Bonito G."/>
            <person name="Buee M."/>
            <person name="Carver A."/>
            <person name="Chen C."/>
            <person name="Cichocki N."/>
            <person name="Clum A."/>
            <person name="Culley D."/>
            <person name="Crous P.W."/>
            <person name="Fauchery L."/>
            <person name="Girlanda M."/>
            <person name="Hayes R.D."/>
            <person name="Keri Z."/>
            <person name="LaButti K."/>
            <person name="Lipzen A."/>
            <person name="Lombard V."/>
            <person name="Magnuson J."/>
            <person name="Maillard F."/>
            <person name="Murat C."/>
            <person name="Nolan M."/>
            <person name="Ohm R.A."/>
            <person name="Pangilinan J."/>
            <person name="Pereira M.F."/>
            <person name="Perotto S."/>
            <person name="Peter M."/>
            <person name="Pfister S."/>
            <person name="Riley R."/>
            <person name="Sitrit Y."/>
            <person name="Stielow J.B."/>
            <person name="Szollosi G."/>
            <person name="Zifcakova L."/>
            <person name="Stursova M."/>
            <person name="Spatafora J.W."/>
            <person name="Tedersoo L."/>
            <person name="Vaario L.M."/>
            <person name="Yamada A."/>
            <person name="Yan M."/>
            <person name="Wang P."/>
            <person name="Xu J."/>
            <person name="Bruns T."/>
            <person name="Baldrian P."/>
            <person name="Vilgalys R."/>
            <person name="Dunand C."/>
            <person name="Henrissat B."/>
            <person name="Grigoriev I.V."/>
            <person name="Hibbett D."/>
            <person name="Nagy L.G."/>
            <person name="Martin F.M."/>
        </authorList>
    </citation>
    <scope>NUCLEOTIDE SEQUENCE</scope>
    <source>
        <strain evidence="1">UP504</strain>
    </source>
</reference>
<dbReference type="AlphaFoldDB" id="A0A9P6AJ78"/>